<dbReference type="AlphaFoldDB" id="A0A3B0RWI6"/>
<evidence type="ECO:0000256" key="9">
    <source>
        <dbReference type="ARBA" id="ARBA00022679"/>
    </source>
</evidence>
<dbReference type="GO" id="GO:0008658">
    <property type="term" value="F:penicillin binding"/>
    <property type="evidence" value="ECO:0007669"/>
    <property type="project" value="InterPro"/>
</dbReference>
<dbReference type="EC" id="2.4.99.28" evidence="21"/>
<keyword evidence="16 23" id="KW-0472">Membrane</keyword>
<dbReference type="InterPro" id="IPR012338">
    <property type="entry name" value="Beta-lactam/transpept-like"/>
</dbReference>
<dbReference type="GO" id="GO:0046677">
    <property type="term" value="P:response to antibiotic"/>
    <property type="evidence" value="ECO:0007669"/>
    <property type="project" value="UniProtKB-KW"/>
</dbReference>
<evidence type="ECO:0000256" key="21">
    <source>
        <dbReference type="ARBA" id="ARBA00044770"/>
    </source>
</evidence>
<evidence type="ECO:0000313" key="27">
    <source>
        <dbReference type="EMBL" id="VAV96369.1"/>
    </source>
</evidence>
<keyword evidence="11" id="KW-0378">Hydrolase</keyword>
<evidence type="ECO:0000256" key="14">
    <source>
        <dbReference type="ARBA" id="ARBA00022984"/>
    </source>
</evidence>
<keyword evidence="7" id="KW-0645">Protease</keyword>
<dbReference type="GO" id="GO:0071555">
    <property type="term" value="P:cell wall organization"/>
    <property type="evidence" value="ECO:0007669"/>
    <property type="project" value="UniProtKB-KW"/>
</dbReference>
<evidence type="ECO:0000256" key="18">
    <source>
        <dbReference type="ARBA" id="ARBA00023268"/>
    </source>
</evidence>
<reference evidence="27" key="1">
    <citation type="submission" date="2018-06" db="EMBL/GenBank/DDBJ databases">
        <authorList>
            <person name="Zhirakovskaya E."/>
        </authorList>
    </citation>
    <scope>NUCLEOTIDE SEQUENCE</scope>
</reference>
<evidence type="ECO:0000256" key="10">
    <source>
        <dbReference type="ARBA" id="ARBA00022692"/>
    </source>
</evidence>
<name>A0A3B0RWI6_9ZZZZ</name>
<dbReference type="InterPro" id="IPR001264">
    <property type="entry name" value="Glyco_trans_51"/>
</dbReference>
<keyword evidence="13" id="KW-0735">Signal-anchor</keyword>
<dbReference type="InterPro" id="IPR036950">
    <property type="entry name" value="PBP_transglycosylase"/>
</dbReference>
<dbReference type="Gene3D" id="3.40.710.10">
    <property type="entry name" value="DD-peptidase/beta-lactamase superfamily"/>
    <property type="match status" value="2"/>
</dbReference>
<evidence type="ECO:0000256" key="11">
    <source>
        <dbReference type="ARBA" id="ARBA00022801"/>
    </source>
</evidence>
<dbReference type="InterPro" id="IPR001460">
    <property type="entry name" value="PCN-bd_Tpept"/>
</dbReference>
<dbReference type="GO" id="GO:0009252">
    <property type="term" value="P:peptidoglycan biosynthetic process"/>
    <property type="evidence" value="ECO:0007669"/>
    <property type="project" value="UniProtKB-KW"/>
</dbReference>
<dbReference type="Pfam" id="PF00912">
    <property type="entry name" value="Transgly"/>
    <property type="match status" value="1"/>
</dbReference>
<evidence type="ECO:0000256" key="15">
    <source>
        <dbReference type="ARBA" id="ARBA00022989"/>
    </source>
</evidence>
<comment type="catalytic activity">
    <reaction evidence="22">
        <text>[GlcNAc-(1-&gt;4)-Mur2Ac(oyl-L-Ala-gamma-D-Glu-L-Lys-D-Ala-D-Ala)](n)-di-trans,octa-cis-undecaprenyl diphosphate + beta-D-GlcNAc-(1-&gt;4)-Mur2Ac(oyl-L-Ala-gamma-D-Glu-L-Lys-D-Ala-D-Ala)-di-trans,octa-cis-undecaprenyl diphosphate = [GlcNAc-(1-&gt;4)-Mur2Ac(oyl-L-Ala-gamma-D-Glu-L-Lys-D-Ala-D-Ala)](n+1)-di-trans,octa-cis-undecaprenyl diphosphate + di-trans,octa-cis-undecaprenyl diphosphate + H(+)</text>
        <dbReference type="Rhea" id="RHEA:23708"/>
        <dbReference type="Rhea" id="RHEA-COMP:9602"/>
        <dbReference type="Rhea" id="RHEA-COMP:9603"/>
        <dbReference type="ChEBI" id="CHEBI:15378"/>
        <dbReference type="ChEBI" id="CHEBI:58405"/>
        <dbReference type="ChEBI" id="CHEBI:60033"/>
        <dbReference type="ChEBI" id="CHEBI:78435"/>
        <dbReference type="EC" id="2.4.99.28"/>
    </reaction>
</comment>
<keyword evidence="5" id="KW-0997">Cell inner membrane</keyword>
<evidence type="ECO:0000256" key="22">
    <source>
        <dbReference type="ARBA" id="ARBA00049902"/>
    </source>
</evidence>
<keyword evidence="15 23" id="KW-1133">Transmembrane helix</keyword>
<dbReference type="NCBIfam" id="TIGR02074">
    <property type="entry name" value="PBP_1a_fam"/>
    <property type="match status" value="1"/>
</dbReference>
<dbReference type="Gene3D" id="1.10.3810.10">
    <property type="entry name" value="Biosynthetic peptidoglycan transglycosylase-like"/>
    <property type="match status" value="1"/>
</dbReference>
<gene>
    <name evidence="27" type="ORF">MNBD_ALPHA02-2400</name>
</gene>
<dbReference type="FunFam" id="1.10.3810.10:FF:000003">
    <property type="entry name" value="Penicillin-binding protein 1a"/>
    <property type="match status" value="1"/>
</dbReference>
<dbReference type="GO" id="GO:0006508">
    <property type="term" value="P:proteolysis"/>
    <property type="evidence" value="ECO:0007669"/>
    <property type="project" value="UniProtKB-KW"/>
</dbReference>
<evidence type="ECO:0000256" key="5">
    <source>
        <dbReference type="ARBA" id="ARBA00022519"/>
    </source>
</evidence>
<accession>A0A3B0RWI6</accession>
<evidence type="ECO:0000259" key="24">
    <source>
        <dbReference type="Pfam" id="PF00905"/>
    </source>
</evidence>
<keyword evidence="8 27" id="KW-0328">Glycosyltransferase</keyword>
<dbReference type="SUPFAM" id="SSF56601">
    <property type="entry name" value="beta-lactamase/transpeptidase-like"/>
    <property type="match status" value="1"/>
</dbReference>
<protein>
    <recommendedName>
        <fullName evidence="3">Penicillin-binding protein 1A</fullName>
        <ecNumber evidence="21">2.4.99.28</ecNumber>
        <ecNumber evidence="2">3.4.16.4</ecNumber>
    </recommendedName>
</protein>
<dbReference type="Pfam" id="PF00905">
    <property type="entry name" value="Transpeptidase"/>
    <property type="match status" value="1"/>
</dbReference>
<evidence type="ECO:0000256" key="20">
    <source>
        <dbReference type="ARBA" id="ARBA00034000"/>
    </source>
</evidence>
<feature type="domain" description="Penicillin-binding protein transpeptidase" evidence="24">
    <location>
        <begin position="459"/>
        <end position="751"/>
    </location>
</feature>
<dbReference type="InterPro" id="IPR031376">
    <property type="entry name" value="PCB_OB"/>
</dbReference>
<dbReference type="SUPFAM" id="SSF53955">
    <property type="entry name" value="Lysozyme-like"/>
    <property type="match status" value="1"/>
</dbReference>
<dbReference type="EMBL" id="UOED01000107">
    <property type="protein sequence ID" value="VAV96369.1"/>
    <property type="molecule type" value="Genomic_DNA"/>
</dbReference>
<keyword evidence="18" id="KW-0511">Multifunctional enzyme</keyword>
<dbReference type="PANTHER" id="PTHR32282">
    <property type="entry name" value="BINDING PROTEIN TRANSPEPTIDASE, PUTATIVE-RELATED"/>
    <property type="match status" value="1"/>
</dbReference>
<evidence type="ECO:0000256" key="12">
    <source>
        <dbReference type="ARBA" id="ARBA00022960"/>
    </source>
</evidence>
<evidence type="ECO:0000256" key="7">
    <source>
        <dbReference type="ARBA" id="ARBA00022670"/>
    </source>
</evidence>
<keyword evidence="14" id="KW-0573">Peptidoglycan synthesis</keyword>
<dbReference type="InterPro" id="IPR050396">
    <property type="entry name" value="Glycosyltr_51/Transpeptidase"/>
</dbReference>
<dbReference type="PANTHER" id="PTHR32282:SF27">
    <property type="entry name" value="PENICILLIN-BINDING PROTEIN 1A"/>
    <property type="match status" value="1"/>
</dbReference>
<dbReference type="GO" id="GO:0008360">
    <property type="term" value="P:regulation of cell shape"/>
    <property type="evidence" value="ECO:0007669"/>
    <property type="project" value="UniProtKB-KW"/>
</dbReference>
<feature type="domain" description="Glycosyl transferase family 51" evidence="25">
    <location>
        <begin position="64"/>
        <end position="241"/>
    </location>
</feature>
<feature type="transmembrane region" description="Helical" evidence="23">
    <location>
        <begin position="12"/>
        <end position="35"/>
    </location>
</feature>
<dbReference type="GO" id="GO:0005886">
    <property type="term" value="C:plasma membrane"/>
    <property type="evidence" value="ECO:0007669"/>
    <property type="project" value="UniProtKB-SubCell"/>
</dbReference>
<evidence type="ECO:0000256" key="2">
    <source>
        <dbReference type="ARBA" id="ARBA00012448"/>
    </source>
</evidence>
<evidence type="ECO:0000256" key="13">
    <source>
        <dbReference type="ARBA" id="ARBA00022968"/>
    </source>
</evidence>
<evidence type="ECO:0000256" key="4">
    <source>
        <dbReference type="ARBA" id="ARBA00022475"/>
    </source>
</evidence>
<keyword evidence="4" id="KW-1003">Cell membrane</keyword>
<evidence type="ECO:0000256" key="6">
    <source>
        <dbReference type="ARBA" id="ARBA00022645"/>
    </source>
</evidence>
<keyword evidence="9 27" id="KW-0808">Transferase</keyword>
<feature type="domain" description="Penicillin-binding protein OB-like" evidence="26">
    <location>
        <begin position="329"/>
        <end position="457"/>
    </location>
</feature>
<evidence type="ECO:0000259" key="26">
    <source>
        <dbReference type="Pfam" id="PF17092"/>
    </source>
</evidence>
<evidence type="ECO:0000256" key="3">
    <source>
        <dbReference type="ARBA" id="ARBA00018638"/>
    </source>
</evidence>
<organism evidence="27">
    <name type="scientific">hydrothermal vent metagenome</name>
    <dbReference type="NCBI Taxonomy" id="652676"/>
    <lineage>
        <taxon>unclassified sequences</taxon>
        <taxon>metagenomes</taxon>
        <taxon>ecological metagenomes</taxon>
    </lineage>
</organism>
<keyword evidence="19" id="KW-0961">Cell wall biogenesis/degradation</keyword>
<keyword evidence="10 23" id="KW-0812">Transmembrane</keyword>
<comment type="subcellular location">
    <subcellularLocation>
        <location evidence="1">Cell inner membrane</location>
        <topology evidence="1">Single-pass type II membrane protein</topology>
    </subcellularLocation>
</comment>
<evidence type="ECO:0000256" key="8">
    <source>
        <dbReference type="ARBA" id="ARBA00022676"/>
    </source>
</evidence>
<dbReference type="GO" id="GO:0030288">
    <property type="term" value="C:outer membrane-bounded periplasmic space"/>
    <property type="evidence" value="ECO:0007669"/>
    <property type="project" value="TreeGrafter"/>
</dbReference>
<sequence>MVKNRRKSLINILGGTIVALLLGAVATVIGILYILNHYGKDLPDYSQLAQYEPPIVSRIYAGDGSLLSEFAKQKRLYIPISAVPPRLIQAYLSAEDKNFYTHGGLDYLGLMRAVVTNIKNVFTGGGKVGASTITQQVAKNFLLSGIQTYERKIKEAILAYRIEKAFTKDQILELYLNENYLGYGSYGIAAAALSYFNKSIDQLELEEMAYLAALPKAPSNYHPIRKYKRAVARRNWVLKRMYVEGYITEEEKNIAQSKPLVTASRDKTRVFKAEYFAEEVRRELKSMYGNQELYEGGLFVRTSLSPDYQIIAERELKRGLVAYDRRHGWRGPIRHISLEDTPALSQQLEKLGKIVKLDIPLGIKSWQLALVTGVNDEKAYILLSDGSRGRIDFAELKWARQWKRKEYLGPKITKATEVLFPGDIIAVEEVFKKAPPEDTLQEIDVVRTFGLRQIPEINGSLVAMDPYTGRVLAMVGGYDFKRSEFNRATQAKRQPGSAFKPFVYTVALEHGFTPSSLILDAPFVIEQGYGLGKWKPQNSSNKFYGASTLRLGLEKSRNLMTVRLAQYLKMDGIVEIAERMNIMDNMPPVLSMALGAGETTLLKLTTAYGMIVNGGYKVTPTFIDRIQDRHGKTIFKHDQRQCPGCLVPEWHNQPEPEIPDDRAQVLDPVTAYQMVSMLEGVVQRGTGIRIRALRKPFAGKTGTSNDSFDTWFIGFSPDMVVGVFVGFDKPRSLGKREEGASVAVPIFRDFMRAATKNAPVIPFRIPQGVRLVRVNPKTGQIAAVGEKNTILEAFRQGTFPTKKGEVLDGFNSLVQTKTKLRTGTGGIY</sequence>
<evidence type="ECO:0000256" key="1">
    <source>
        <dbReference type="ARBA" id="ARBA00004249"/>
    </source>
</evidence>
<evidence type="ECO:0000259" key="25">
    <source>
        <dbReference type="Pfam" id="PF00912"/>
    </source>
</evidence>
<keyword evidence="12" id="KW-0133">Cell shape</keyword>
<comment type="catalytic activity">
    <reaction evidence="20">
        <text>Preferential cleavage: (Ac)2-L-Lys-D-Ala-|-D-Ala. Also transpeptidation of peptidyl-alanyl moieties that are N-acyl substituents of D-alanine.</text>
        <dbReference type="EC" id="3.4.16.4"/>
    </reaction>
</comment>
<keyword evidence="6" id="KW-0121">Carboxypeptidase</keyword>
<evidence type="ECO:0000256" key="23">
    <source>
        <dbReference type="SAM" id="Phobius"/>
    </source>
</evidence>
<dbReference type="Pfam" id="PF17092">
    <property type="entry name" value="PCB_OB"/>
    <property type="match status" value="1"/>
</dbReference>
<dbReference type="GO" id="GO:0008955">
    <property type="term" value="F:peptidoglycan glycosyltransferase activity"/>
    <property type="evidence" value="ECO:0007669"/>
    <property type="project" value="UniProtKB-EC"/>
</dbReference>
<proteinExistence type="predicted"/>
<dbReference type="Gene3D" id="2.40.50.140">
    <property type="entry name" value="Nucleic acid-binding proteins"/>
    <property type="match status" value="1"/>
</dbReference>
<keyword evidence="17" id="KW-0046">Antibiotic resistance</keyword>
<dbReference type="InterPro" id="IPR012340">
    <property type="entry name" value="NA-bd_OB-fold"/>
</dbReference>
<dbReference type="EC" id="3.4.16.4" evidence="2"/>
<evidence type="ECO:0000256" key="16">
    <source>
        <dbReference type="ARBA" id="ARBA00023136"/>
    </source>
</evidence>
<evidence type="ECO:0000256" key="19">
    <source>
        <dbReference type="ARBA" id="ARBA00023316"/>
    </source>
</evidence>
<evidence type="ECO:0000256" key="17">
    <source>
        <dbReference type="ARBA" id="ARBA00023251"/>
    </source>
</evidence>
<dbReference type="InterPro" id="IPR023346">
    <property type="entry name" value="Lysozyme-like_dom_sf"/>
</dbReference>
<dbReference type="GO" id="GO:0009002">
    <property type="term" value="F:serine-type D-Ala-D-Ala carboxypeptidase activity"/>
    <property type="evidence" value="ECO:0007669"/>
    <property type="project" value="UniProtKB-EC"/>
</dbReference>